<feature type="compositionally biased region" description="Basic and acidic residues" evidence="2">
    <location>
        <begin position="101"/>
        <end position="131"/>
    </location>
</feature>
<dbReference type="NCBIfam" id="TIGR02174">
    <property type="entry name" value="CXXU_selWTH"/>
    <property type="match status" value="1"/>
</dbReference>
<dbReference type="AlphaFoldDB" id="A0A6G1HTY2"/>
<dbReference type="PANTHER" id="PTHR36417">
    <property type="entry name" value="SELENOPROTEIN DOMAIN PROTEIN (AFU_ORTHOLOGUE AFUA_1G05220)"/>
    <property type="match status" value="1"/>
</dbReference>
<name>A0A6G1HTY2_9PEZI</name>
<keyword evidence="4" id="KW-1185">Reference proteome</keyword>
<dbReference type="Gene3D" id="3.40.30.10">
    <property type="entry name" value="Glutaredoxin"/>
    <property type="match status" value="1"/>
</dbReference>
<dbReference type="InterPro" id="IPR011893">
    <property type="entry name" value="Selenoprotein_Rdx-typ"/>
</dbReference>
<organism evidence="3 4">
    <name type="scientific">Trichodelitschia bisporula</name>
    <dbReference type="NCBI Taxonomy" id="703511"/>
    <lineage>
        <taxon>Eukaryota</taxon>
        <taxon>Fungi</taxon>
        <taxon>Dikarya</taxon>
        <taxon>Ascomycota</taxon>
        <taxon>Pezizomycotina</taxon>
        <taxon>Dothideomycetes</taxon>
        <taxon>Dothideomycetes incertae sedis</taxon>
        <taxon>Phaeotrichales</taxon>
        <taxon>Phaeotrichaceae</taxon>
        <taxon>Trichodelitschia</taxon>
    </lineage>
</organism>
<dbReference type="OrthoDB" id="60822at2759"/>
<proteinExistence type="predicted"/>
<dbReference type="SUPFAM" id="SSF52833">
    <property type="entry name" value="Thioredoxin-like"/>
    <property type="match status" value="1"/>
</dbReference>
<evidence type="ECO:0000313" key="3">
    <source>
        <dbReference type="EMBL" id="KAF2399480.1"/>
    </source>
</evidence>
<sequence length="142" mass="15802">MATTTSDTKLPRVAITYCTKCGFMLRAAYFAQELLTTFSTVVGEVALIPGTGGIFTINLAYVPEQKDAADAQIETQHVSIWDQKVERRFPDTKVLKQRIRDHLQPDRHLGHTDSHPKKEVKAEPETEKAKAENVACEDCATA</sequence>
<dbReference type="EMBL" id="ML996697">
    <property type="protein sequence ID" value="KAF2399480.1"/>
    <property type="molecule type" value="Genomic_DNA"/>
</dbReference>
<reference evidence="3" key="1">
    <citation type="journal article" date="2020" name="Stud. Mycol.">
        <title>101 Dothideomycetes genomes: a test case for predicting lifestyles and emergence of pathogens.</title>
        <authorList>
            <person name="Haridas S."/>
            <person name="Albert R."/>
            <person name="Binder M."/>
            <person name="Bloem J."/>
            <person name="Labutti K."/>
            <person name="Salamov A."/>
            <person name="Andreopoulos B."/>
            <person name="Baker S."/>
            <person name="Barry K."/>
            <person name="Bills G."/>
            <person name="Bluhm B."/>
            <person name="Cannon C."/>
            <person name="Castanera R."/>
            <person name="Culley D."/>
            <person name="Daum C."/>
            <person name="Ezra D."/>
            <person name="Gonzalez J."/>
            <person name="Henrissat B."/>
            <person name="Kuo A."/>
            <person name="Liang C."/>
            <person name="Lipzen A."/>
            <person name="Lutzoni F."/>
            <person name="Magnuson J."/>
            <person name="Mondo S."/>
            <person name="Nolan M."/>
            <person name="Ohm R."/>
            <person name="Pangilinan J."/>
            <person name="Park H.-J."/>
            <person name="Ramirez L."/>
            <person name="Alfaro M."/>
            <person name="Sun H."/>
            <person name="Tritt A."/>
            <person name="Yoshinaga Y."/>
            <person name="Zwiers L.-H."/>
            <person name="Turgeon B."/>
            <person name="Goodwin S."/>
            <person name="Spatafora J."/>
            <person name="Crous P."/>
            <person name="Grigoriev I."/>
        </authorList>
    </citation>
    <scope>NUCLEOTIDE SEQUENCE</scope>
    <source>
        <strain evidence="3">CBS 262.69</strain>
    </source>
</reference>
<evidence type="ECO:0000256" key="2">
    <source>
        <dbReference type="SAM" id="MobiDB-lite"/>
    </source>
</evidence>
<accession>A0A6G1HTY2</accession>
<evidence type="ECO:0000313" key="4">
    <source>
        <dbReference type="Proteomes" id="UP000799640"/>
    </source>
</evidence>
<dbReference type="InterPro" id="IPR036249">
    <property type="entry name" value="Thioredoxin-like_sf"/>
</dbReference>
<dbReference type="Proteomes" id="UP000799640">
    <property type="component" value="Unassembled WGS sequence"/>
</dbReference>
<feature type="region of interest" description="Disordered" evidence="2">
    <location>
        <begin position="101"/>
        <end position="142"/>
    </location>
</feature>
<evidence type="ECO:0000256" key="1">
    <source>
        <dbReference type="ARBA" id="ARBA00023284"/>
    </source>
</evidence>
<gene>
    <name evidence="3" type="ORF">EJ06DRAFT_53473</name>
</gene>
<keyword evidence="1" id="KW-0676">Redox-active center</keyword>
<dbReference type="Pfam" id="PF10262">
    <property type="entry name" value="Rdx"/>
    <property type="match status" value="1"/>
</dbReference>
<dbReference type="PANTHER" id="PTHR36417:SF2">
    <property type="entry name" value="SELENOPROTEIN DOMAIN PROTEIN (AFU_ORTHOLOGUE AFUA_1G05220)"/>
    <property type="match status" value="1"/>
</dbReference>
<protein>
    <submittedName>
        <fullName evidence="3">Uncharacterized protein</fullName>
    </submittedName>
</protein>